<feature type="binding site" evidence="7">
    <location>
        <position position="142"/>
    </location>
    <ligand>
        <name>NAD(+)</name>
        <dbReference type="ChEBI" id="CHEBI:57540"/>
    </ligand>
</feature>
<dbReference type="HAMAP" id="MF_00488">
    <property type="entry name" value="Lactate_dehydrog"/>
    <property type="match status" value="1"/>
</dbReference>
<dbReference type="EMBL" id="JANUCP010000006">
    <property type="protein sequence ID" value="MCS3920737.1"/>
    <property type="molecule type" value="Genomic_DNA"/>
</dbReference>
<sequence>MAMKIGIVGSGFVGSTAAYAMVLQGVGSEFVLVDINRKLADAHAQDILHATPFAHPARVAAGDYEDLKGADIVVIAAGVAQKPGETRLQLLERNAQVFADVVPKVCQNAPNAILLIATNPVDVMTQVATRLSGLPPERVIGSGTILDTARFRALLGEYLGVSPQSVHAYVLGEHGDSEVLIWSEARVGGVSVFDFAKQINRPITEEVQKQIDDGVRLAAYRIIEGKGATYFGIGAGLARLARAILSDERAMLTVSILTEEVEGVAEVALSLPRIVGRQGVVTTLPVKLSEDERRALRKSAEILKQVATQLGY</sequence>
<dbReference type="InterPro" id="IPR011304">
    <property type="entry name" value="L-lactate_DH"/>
</dbReference>
<dbReference type="GO" id="GO:0004459">
    <property type="term" value="F:L-lactate dehydrogenase (NAD+) activity"/>
    <property type="evidence" value="ECO:0007669"/>
    <property type="project" value="UniProtKB-EC"/>
</dbReference>
<feature type="binding site" evidence="7">
    <location>
        <begin position="78"/>
        <end position="79"/>
    </location>
    <ligand>
        <name>NAD(+)</name>
        <dbReference type="ChEBI" id="CHEBI:57540"/>
    </ligand>
</feature>
<evidence type="ECO:0000259" key="9">
    <source>
        <dbReference type="Pfam" id="PF02866"/>
    </source>
</evidence>
<dbReference type="Gene3D" id="3.40.50.720">
    <property type="entry name" value="NAD(P)-binding Rossmann-like Domain"/>
    <property type="match status" value="1"/>
</dbReference>
<dbReference type="PRINTS" id="PR00086">
    <property type="entry name" value="LLDHDRGNASE"/>
</dbReference>
<comment type="subunit">
    <text evidence="7">Homotetramer.</text>
</comment>
<feature type="domain" description="Lactate/malate dehydrogenase C-terminal" evidence="9">
    <location>
        <begin position="144"/>
        <end position="306"/>
    </location>
</feature>
<feature type="modified residue" description="Phosphotyrosine" evidence="7">
    <location>
        <position position="220"/>
    </location>
</feature>
<dbReference type="EC" id="1.1.1.27" evidence="3 7"/>
<feature type="binding site" evidence="7">
    <location>
        <position position="167"/>
    </location>
    <ligand>
        <name>beta-D-fructose 1,6-bisphosphate</name>
        <dbReference type="ChEBI" id="CHEBI:32966"/>
        <note>allosteric activator</note>
    </ligand>
</feature>
<feature type="binding site" evidence="7">
    <location>
        <begin position="117"/>
        <end position="119"/>
    </location>
    <ligand>
        <name>NAD(+)</name>
        <dbReference type="ChEBI" id="CHEBI:57540"/>
    </ligand>
</feature>
<keyword evidence="7" id="KW-0963">Cytoplasm</keyword>
<dbReference type="SUPFAM" id="SSF56327">
    <property type="entry name" value="LDH C-terminal domain-like"/>
    <property type="match status" value="1"/>
</dbReference>
<keyword evidence="11" id="KW-1185">Reference proteome</keyword>
<dbReference type="InterPro" id="IPR015955">
    <property type="entry name" value="Lactate_DH/Glyco_Ohase_4_C"/>
</dbReference>
<dbReference type="NCBIfam" id="NF000824">
    <property type="entry name" value="PRK00066.1"/>
    <property type="match status" value="1"/>
</dbReference>
<dbReference type="PROSITE" id="PS00064">
    <property type="entry name" value="L_LDH"/>
    <property type="match status" value="1"/>
</dbReference>
<dbReference type="PANTHER" id="PTHR43128:SF16">
    <property type="entry name" value="L-LACTATE DEHYDROGENASE"/>
    <property type="match status" value="1"/>
</dbReference>
<dbReference type="CDD" id="cd05292">
    <property type="entry name" value="LDH_2"/>
    <property type="match status" value="1"/>
</dbReference>
<dbReference type="InterPro" id="IPR022383">
    <property type="entry name" value="Lactate/malate_DH_C"/>
</dbReference>
<feature type="active site" description="Proton acceptor" evidence="7">
    <location>
        <position position="174"/>
    </location>
</feature>
<feature type="binding site" evidence="7">
    <location>
        <begin position="147"/>
        <end position="150"/>
    </location>
    <ligand>
        <name>substrate</name>
    </ligand>
</feature>
<comment type="function">
    <text evidence="7">Catalyzes the conversion of lactate to pyruvate.</text>
</comment>
<feature type="binding site" evidence="7">
    <location>
        <position position="229"/>
    </location>
    <ligand>
        <name>substrate</name>
    </ligand>
</feature>
<feature type="binding site" evidence="7">
    <location>
        <position position="87"/>
    </location>
    <ligand>
        <name>substrate</name>
    </ligand>
</feature>
<comment type="caution">
    <text evidence="10">The sequence shown here is derived from an EMBL/GenBank/DDBJ whole genome shotgun (WGS) entry which is preliminary data.</text>
</comment>
<comment type="caution">
    <text evidence="7">Lacks conserved residue(s) required for the propagation of feature annotation.</text>
</comment>
<evidence type="ECO:0000256" key="4">
    <source>
        <dbReference type="ARBA" id="ARBA00023002"/>
    </source>
</evidence>
<organism evidence="10 11">
    <name type="scientific">Candidatus Fervidibacter sacchari</name>
    <dbReference type="NCBI Taxonomy" id="1448929"/>
    <lineage>
        <taxon>Bacteria</taxon>
        <taxon>Candidatus Fervidibacterota</taxon>
        <taxon>Candidatus Fervidibacter</taxon>
    </lineage>
</organism>
<reference evidence="10 11" key="1">
    <citation type="submission" date="2022-08" db="EMBL/GenBank/DDBJ databases">
        <title>Bacterial and archaeal communities from various locations to study Microbial Dark Matter (Phase II).</title>
        <authorList>
            <person name="Stepanauskas R."/>
        </authorList>
    </citation>
    <scope>NUCLEOTIDE SEQUENCE [LARGE SCALE GENOMIC DNA]</scope>
    <source>
        <strain evidence="10 11">PD1</strain>
    </source>
</reference>
<evidence type="ECO:0000313" key="11">
    <source>
        <dbReference type="Proteomes" id="UP001204798"/>
    </source>
</evidence>
<dbReference type="NCBIfam" id="TIGR01771">
    <property type="entry name" value="L-LDH-NAD"/>
    <property type="match status" value="1"/>
</dbReference>
<feature type="binding site" evidence="7">
    <location>
        <position position="152"/>
    </location>
    <ligand>
        <name>beta-D-fructose 1,6-bisphosphate</name>
        <dbReference type="ChEBI" id="CHEBI:32966"/>
        <note>allosteric activator</note>
    </ligand>
</feature>
<comment type="catalytic activity">
    <reaction evidence="6 7">
        <text>(S)-lactate + NAD(+) = pyruvate + NADH + H(+)</text>
        <dbReference type="Rhea" id="RHEA:23444"/>
        <dbReference type="ChEBI" id="CHEBI:15361"/>
        <dbReference type="ChEBI" id="CHEBI:15378"/>
        <dbReference type="ChEBI" id="CHEBI:16651"/>
        <dbReference type="ChEBI" id="CHEBI:57540"/>
        <dbReference type="ChEBI" id="CHEBI:57945"/>
        <dbReference type="EC" id="1.1.1.27"/>
    </reaction>
</comment>
<dbReference type="Pfam" id="PF00056">
    <property type="entry name" value="Ldh_1_N"/>
    <property type="match status" value="1"/>
</dbReference>
<evidence type="ECO:0000256" key="7">
    <source>
        <dbReference type="HAMAP-Rule" id="MF_00488"/>
    </source>
</evidence>
<evidence type="ECO:0000256" key="5">
    <source>
        <dbReference type="ARBA" id="ARBA00023027"/>
    </source>
</evidence>
<evidence type="ECO:0000256" key="1">
    <source>
        <dbReference type="ARBA" id="ARBA00004843"/>
    </source>
</evidence>
<comment type="subcellular location">
    <subcellularLocation>
        <location evidence="7">Cytoplasm</location>
    </subcellularLocation>
</comment>
<protein>
    <recommendedName>
        <fullName evidence="3 7">L-lactate dehydrogenase</fullName>
        <shortName evidence="7">L-LDH</shortName>
        <ecNumber evidence="3 7">1.1.1.27</ecNumber>
    </recommendedName>
</protein>
<keyword evidence="7" id="KW-0597">Phosphoprotein</keyword>
<keyword evidence="5 7" id="KW-0520">NAD</keyword>
<feature type="domain" description="Lactate/malate dehydrogenase N-terminal" evidence="8">
    <location>
        <begin position="3"/>
        <end position="141"/>
    </location>
</feature>
<dbReference type="InterPro" id="IPR001236">
    <property type="entry name" value="Lactate/malate_DH_N"/>
</dbReference>
<dbReference type="InterPro" id="IPR001557">
    <property type="entry name" value="L-lactate/malate_DH"/>
</dbReference>
<dbReference type="Gene3D" id="3.90.110.10">
    <property type="entry name" value="Lactate dehydrogenase/glycoside hydrolase, family 4, C-terminal"/>
    <property type="match status" value="1"/>
</dbReference>
<evidence type="ECO:0000313" key="10">
    <source>
        <dbReference type="EMBL" id="MCS3920737.1"/>
    </source>
</evidence>
<dbReference type="InterPro" id="IPR036291">
    <property type="entry name" value="NAD(P)-bd_dom_sf"/>
</dbReference>
<accession>A0ABT2ERZ3</accession>
<name>A0ABT2ERZ3_9BACT</name>
<feature type="binding site" evidence="7">
    <location>
        <position position="81"/>
    </location>
    <ligand>
        <name>substrate</name>
    </ligand>
</feature>
<feature type="binding site" evidence="7">
    <location>
        <position position="64"/>
    </location>
    <ligand>
        <name>NAD(+)</name>
        <dbReference type="ChEBI" id="CHEBI:57540"/>
    </ligand>
</feature>
<proteinExistence type="inferred from homology"/>
<comment type="similarity">
    <text evidence="2 7">Belongs to the LDH/MDH superfamily. LDH family.</text>
</comment>
<feature type="binding site" evidence="7">
    <location>
        <position position="13"/>
    </location>
    <ligand>
        <name>NAD(+)</name>
        <dbReference type="ChEBI" id="CHEBI:57540"/>
    </ligand>
</feature>
<dbReference type="SUPFAM" id="SSF51735">
    <property type="entry name" value="NAD(P)-binding Rossmann-fold domains"/>
    <property type="match status" value="1"/>
</dbReference>
<evidence type="ECO:0000256" key="3">
    <source>
        <dbReference type="ARBA" id="ARBA00012967"/>
    </source>
</evidence>
<dbReference type="Proteomes" id="UP001204798">
    <property type="component" value="Unassembled WGS sequence"/>
</dbReference>
<feature type="binding site" evidence="7">
    <location>
        <position position="34"/>
    </location>
    <ligand>
        <name>NAD(+)</name>
        <dbReference type="ChEBI" id="CHEBI:57540"/>
    </ligand>
</feature>
<evidence type="ECO:0000259" key="8">
    <source>
        <dbReference type="Pfam" id="PF00056"/>
    </source>
</evidence>
<keyword evidence="4 7" id="KW-0560">Oxidoreductase</keyword>
<dbReference type="PANTHER" id="PTHR43128">
    <property type="entry name" value="L-2-HYDROXYCARBOXYLATE DEHYDROGENASE (NAD(P)(+))"/>
    <property type="match status" value="1"/>
</dbReference>
<feature type="binding site" evidence="7">
    <location>
        <begin position="119"/>
        <end position="122"/>
    </location>
    <ligand>
        <name>substrate</name>
    </ligand>
</feature>
<comment type="pathway">
    <text evidence="1 7">Fermentation; pyruvate fermentation to lactate; (S)-lactate from pyruvate: step 1/1.</text>
</comment>
<gene>
    <name evidence="7" type="primary">ldh</name>
    <name evidence="10" type="ORF">M2350_003172</name>
</gene>
<evidence type="ECO:0000256" key="2">
    <source>
        <dbReference type="ARBA" id="ARBA00006054"/>
    </source>
</evidence>
<dbReference type="Pfam" id="PF02866">
    <property type="entry name" value="Ldh_1_C"/>
    <property type="match status" value="1"/>
</dbReference>
<dbReference type="InterPro" id="IPR018177">
    <property type="entry name" value="L-lactate_DH_AS"/>
</dbReference>
<comment type="activity regulation">
    <text evidence="7">Allosterically activated by fructose 1,6-bisphosphate (FBP).</text>
</comment>
<evidence type="ECO:0000256" key="6">
    <source>
        <dbReference type="ARBA" id="ARBA00049258"/>
    </source>
</evidence>
<dbReference type="PIRSF" id="PIRSF000102">
    <property type="entry name" value="Lac_mal_DH"/>
    <property type="match status" value="1"/>
</dbReference>
<keyword evidence="7" id="KW-0021">Allosteric enzyme</keyword>